<accession>A0ABN3WWL1</accession>
<gene>
    <name evidence="2" type="ORF">GCM10010478_31260</name>
</gene>
<dbReference type="EMBL" id="BAAAVA010000033">
    <property type="protein sequence ID" value="GAA2928180.1"/>
    <property type="molecule type" value="Genomic_DNA"/>
</dbReference>
<protein>
    <recommendedName>
        <fullName evidence="4">Secreted protein</fullName>
    </recommendedName>
</protein>
<evidence type="ECO:0008006" key="4">
    <source>
        <dbReference type="Google" id="ProtNLM"/>
    </source>
</evidence>
<sequence length="106" mass="11029">MRLLPPALPVLVFTQLGSPAGLLMSVPGGDADADGIRLAGVGGARGGEGRWRRGRSRRAGVASVRRGRREGGALGRALAGTAEGSGATTPDPSVPRRTRRQPWYLM</sequence>
<proteinExistence type="predicted"/>
<evidence type="ECO:0000256" key="1">
    <source>
        <dbReference type="SAM" id="MobiDB-lite"/>
    </source>
</evidence>
<evidence type="ECO:0000313" key="3">
    <source>
        <dbReference type="Proteomes" id="UP001501423"/>
    </source>
</evidence>
<name>A0ABN3WWL1_9ACTN</name>
<organism evidence="2 3">
    <name type="scientific">Streptomyces erythrogriseus</name>
    <dbReference type="NCBI Taxonomy" id="284027"/>
    <lineage>
        <taxon>Bacteria</taxon>
        <taxon>Bacillati</taxon>
        <taxon>Actinomycetota</taxon>
        <taxon>Actinomycetes</taxon>
        <taxon>Kitasatosporales</taxon>
        <taxon>Streptomycetaceae</taxon>
        <taxon>Streptomyces</taxon>
        <taxon>Streptomyces griseoincarnatus group</taxon>
    </lineage>
</organism>
<dbReference type="Proteomes" id="UP001501423">
    <property type="component" value="Unassembled WGS sequence"/>
</dbReference>
<comment type="caution">
    <text evidence="2">The sequence shown here is derived from an EMBL/GenBank/DDBJ whole genome shotgun (WGS) entry which is preliminary data.</text>
</comment>
<evidence type="ECO:0000313" key="2">
    <source>
        <dbReference type="EMBL" id="GAA2928180.1"/>
    </source>
</evidence>
<reference evidence="2 3" key="1">
    <citation type="journal article" date="2019" name="Int. J. Syst. Evol. Microbiol.">
        <title>The Global Catalogue of Microorganisms (GCM) 10K type strain sequencing project: providing services to taxonomists for standard genome sequencing and annotation.</title>
        <authorList>
            <consortium name="The Broad Institute Genomics Platform"/>
            <consortium name="The Broad Institute Genome Sequencing Center for Infectious Disease"/>
            <person name="Wu L."/>
            <person name="Ma J."/>
        </authorList>
    </citation>
    <scope>NUCLEOTIDE SEQUENCE [LARGE SCALE GENOMIC DNA]</scope>
    <source>
        <strain evidence="2 3">JCM 9650</strain>
    </source>
</reference>
<feature type="region of interest" description="Disordered" evidence="1">
    <location>
        <begin position="43"/>
        <end position="106"/>
    </location>
</feature>
<feature type="compositionally biased region" description="Low complexity" evidence="1">
    <location>
        <begin position="75"/>
        <end position="84"/>
    </location>
</feature>
<keyword evidence="3" id="KW-1185">Reference proteome</keyword>